<accession>A0AC59ZYU1</accession>
<proteinExistence type="predicted"/>
<dbReference type="Proteomes" id="UP001162501">
    <property type="component" value="Chromosome 4"/>
</dbReference>
<evidence type="ECO:0000313" key="2">
    <source>
        <dbReference type="Proteomes" id="UP001162501"/>
    </source>
</evidence>
<organism evidence="1 2">
    <name type="scientific">Rangifer tarandus platyrhynchus</name>
    <name type="common">Svalbard reindeer</name>
    <dbReference type="NCBI Taxonomy" id="3082113"/>
    <lineage>
        <taxon>Eukaryota</taxon>
        <taxon>Metazoa</taxon>
        <taxon>Chordata</taxon>
        <taxon>Craniata</taxon>
        <taxon>Vertebrata</taxon>
        <taxon>Euteleostomi</taxon>
        <taxon>Mammalia</taxon>
        <taxon>Eutheria</taxon>
        <taxon>Laurasiatheria</taxon>
        <taxon>Artiodactyla</taxon>
        <taxon>Ruminantia</taxon>
        <taxon>Pecora</taxon>
        <taxon>Cervidae</taxon>
        <taxon>Odocoileinae</taxon>
        <taxon>Rangifer</taxon>
    </lineage>
</organism>
<name>A0AC59ZYU1_RANTA</name>
<evidence type="ECO:0000313" key="1">
    <source>
        <dbReference type="EMBL" id="CAN0517695.1"/>
    </source>
</evidence>
<reference evidence="1" key="2">
    <citation type="submission" date="2025-03" db="EMBL/GenBank/DDBJ databases">
        <authorList>
            <consortium name="ELIXIR-Norway"/>
            <consortium name="Elixir Norway"/>
        </authorList>
    </citation>
    <scope>NUCLEOTIDE SEQUENCE</scope>
</reference>
<sequence>MAPQSPSQPRSGALPGPTGKFWLLLQKLEDPEAFRAQSVPLSPCRAPCSGLSSGAVDRSQGPALALLTPRSCGESWMFVNPRNGWQNGTAPVLFLGPLEKCRPQSGPARGVHSIFWTPVTRPQPTWPYQGPLLQASSGLGTQGGHRPSSLDPGARLAWVLSELGWAGLAEEGAWRGAGGCSSQALGNISETSRSDVEHFAVYLLPNAGIWEPAEREIRTKCGGGLDRNSGRSRSLTTGPLGSQEPDRCCGGKAVSQTPGCEAEALQLDGAGVSEPQLLTALASGL</sequence>
<protein>
    <submittedName>
        <fullName evidence="1">Uncharacterized protein</fullName>
    </submittedName>
</protein>
<gene>
    <name evidence="1" type="ORF">MRATA1EN22A_LOCUS23655</name>
</gene>
<dbReference type="EMBL" id="OX596088">
    <property type="protein sequence ID" value="CAN0517695.1"/>
    <property type="molecule type" value="Genomic_DNA"/>
</dbReference>
<reference evidence="1" key="1">
    <citation type="submission" date="2023-05" db="EMBL/GenBank/DDBJ databases">
        <authorList>
            <consortium name="ELIXIR-Norway"/>
        </authorList>
    </citation>
    <scope>NUCLEOTIDE SEQUENCE</scope>
</reference>